<keyword evidence="5" id="KW-1185">Reference proteome</keyword>
<dbReference type="GO" id="GO:0097589">
    <property type="term" value="C:archaeal-type flagellum"/>
    <property type="evidence" value="ECO:0007669"/>
    <property type="project" value="UniProtKB-SubCell"/>
</dbReference>
<name>A0A1G9ZJ55_9EURY</name>
<dbReference type="GO" id="GO:0097588">
    <property type="term" value="P:archaeal or bacterial-type flagellum-dependent cell motility"/>
    <property type="evidence" value="ECO:0007669"/>
    <property type="project" value="InterPro"/>
</dbReference>
<dbReference type="AlphaFoldDB" id="A0A1G9ZJ55"/>
<dbReference type="InterPro" id="IPR006752">
    <property type="entry name" value="Arch_fla_DE"/>
</dbReference>
<evidence type="ECO:0000313" key="4">
    <source>
        <dbReference type="EMBL" id="SDN20626.1"/>
    </source>
</evidence>
<dbReference type="EMBL" id="FNIA01000020">
    <property type="protein sequence ID" value="SDN20626.1"/>
    <property type="molecule type" value="Genomic_DNA"/>
</dbReference>
<reference evidence="4 5" key="1">
    <citation type="submission" date="2016-10" db="EMBL/GenBank/DDBJ databases">
        <authorList>
            <person name="de Groot N.N."/>
        </authorList>
    </citation>
    <scope>NUCLEOTIDE SEQUENCE [LARGE SCALE GENOMIC DNA]</scope>
    <source>
        <strain evidence="5">EB21,IBRC-M 10013,KCTC 4048</strain>
    </source>
</reference>
<keyword evidence="4" id="KW-0966">Cell projection</keyword>
<evidence type="ECO:0000259" key="3">
    <source>
        <dbReference type="Pfam" id="PF04659"/>
    </source>
</evidence>
<accession>A0A1G9ZJ55</accession>
<comment type="subcellular location">
    <subcellularLocation>
        <location evidence="1">Archaeal flagellum</location>
    </subcellularLocation>
</comment>
<dbReference type="STRING" id="996166.SAMN05192554_12048"/>
<sequence>MDKRMSLHAEKPYLRSLSQGTEGMEATMEWARYLGETFGTSGALNCLAYYERLGWISEDVCRSMTTYIRGLSLQEIHNKKYDEPATLEYPLETLSGTPFGTHARSLKYIAAIAGDDLEEHLMLARLAERRVEKQIGDPSVRDEVVEAIGDD</sequence>
<dbReference type="PANTHER" id="PTHR40698">
    <property type="entry name" value="FLAGELLA-RELATED PROTEIN E-RELATED-RELATED"/>
    <property type="match status" value="1"/>
</dbReference>
<dbReference type="PANTHER" id="PTHR40698:SF2">
    <property type="entry name" value="FLAGELLA-RELATED PROTEIN C-RELATED"/>
    <property type="match status" value="1"/>
</dbReference>
<keyword evidence="2" id="KW-0974">Archaeal flagellum</keyword>
<dbReference type="InterPro" id="IPR052494">
    <property type="entry name" value="Flagella_assembly_related"/>
</dbReference>
<keyword evidence="4" id="KW-0969">Cilium</keyword>
<organism evidence="4 5">
    <name type="scientific">Haloarchaeobius iranensis</name>
    <dbReference type="NCBI Taxonomy" id="996166"/>
    <lineage>
        <taxon>Archaea</taxon>
        <taxon>Methanobacteriati</taxon>
        <taxon>Methanobacteriota</taxon>
        <taxon>Stenosarchaea group</taxon>
        <taxon>Halobacteria</taxon>
        <taxon>Halobacteriales</taxon>
        <taxon>Halorubellaceae</taxon>
        <taxon>Haloarchaeobius</taxon>
    </lineage>
</organism>
<protein>
    <submittedName>
        <fullName evidence="4">Flagella protein</fullName>
    </submittedName>
</protein>
<gene>
    <name evidence="4" type="ORF">SAMN05192554_12048</name>
</gene>
<proteinExistence type="predicted"/>
<evidence type="ECO:0000256" key="1">
    <source>
        <dbReference type="ARBA" id="ARBA00004618"/>
    </source>
</evidence>
<feature type="domain" description="Archaeal flagella protein FlaD/E" evidence="3">
    <location>
        <begin position="10"/>
        <end position="114"/>
    </location>
</feature>
<dbReference type="Pfam" id="PF04659">
    <property type="entry name" value="Arch_fla_DE"/>
    <property type="match status" value="1"/>
</dbReference>
<keyword evidence="4" id="KW-0282">Flagellum</keyword>
<evidence type="ECO:0000313" key="5">
    <source>
        <dbReference type="Proteomes" id="UP000199370"/>
    </source>
</evidence>
<dbReference type="Proteomes" id="UP000199370">
    <property type="component" value="Unassembled WGS sequence"/>
</dbReference>
<evidence type="ECO:0000256" key="2">
    <source>
        <dbReference type="ARBA" id="ARBA00022440"/>
    </source>
</evidence>